<dbReference type="HOGENOM" id="CLU_020345_0_0_1"/>
<comment type="similarity">
    <text evidence="1">Belongs to the sel-1 family.</text>
</comment>
<feature type="chain" id="PRO_5003868680" description="DOD-type homing endonuclease domain-containing protein" evidence="3">
    <location>
        <begin position="26"/>
        <end position="837"/>
    </location>
</feature>
<dbReference type="InParanoid" id="K3X899"/>
<evidence type="ECO:0008006" key="6">
    <source>
        <dbReference type="Google" id="ProtNLM"/>
    </source>
</evidence>
<dbReference type="eggNOG" id="KOG1550">
    <property type="taxonomic scope" value="Eukaryota"/>
</dbReference>
<name>K3X899_GLOUD</name>
<feature type="signal peptide" evidence="3">
    <location>
        <begin position="1"/>
        <end position="25"/>
    </location>
</feature>
<evidence type="ECO:0000256" key="3">
    <source>
        <dbReference type="SAM" id="SignalP"/>
    </source>
</evidence>
<dbReference type="AlphaFoldDB" id="K3X899"/>
<dbReference type="Proteomes" id="UP000019132">
    <property type="component" value="Unassembled WGS sequence"/>
</dbReference>
<dbReference type="OMA" id="IMPLSRQ"/>
<accession>K3X899</accession>
<reference evidence="5" key="1">
    <citation type="journal article" date="2010" name="Genome Biol.">
        <title>Genome sequence of the necrotrophic plant pathogen Pythium ultimum reveals original pathogenicity mechanisms and effector repertoire.</title>
        <authorList>
            <person name="Levesque C.A."/>
            <person name="Brouwer H."/>
            <person name="Cano L."/>
            <person name="Hamilton J.P."/>
            <person name="Holt C."/>
            <person name="Huitema E."/>
            <person name="Raffaele S."/>
            <person name="Robideau G.P."/>
            <person name="Thines M."/>
            <person name="Win J."/>
            <person name="Zerillo M.M."/>
            <person name="Beakes G.W."/>
            <person name="Boore J.L."/>
            <person name="Busam D."/>
            <person name="Dumas B."/>
            <person name="Ferriera S."/>
            <person name="Fuerstenberg S.I."/>
            <person name="Gachon C.M."/>
            <person name="Gaulin E."/>
            <person name="Govers F."/>
            <person name="Grenville-Briggs L."/>
            <person name="Horner N."/>
            <person name="Hostetler J."/>
            <person name="Jiang R.H."/>
            <person name="Johnson J."/>
            <person name="Krajaejun T."/>
            <person name="Lin H."/>
            <person name="Meijer H.J."/>
            <person name="Moore B."/>
            <person name="Morris P."/>
            <person name="Phuntmart V."/>
            <person name="Puiu D."/>
            <person name="Shetty J."/>
            <person name="Stajich J.E."/>
            <person name="Tripathy S."/>
            <person name="Wawra S."/>
            <person name="van West P."/>
            <person name="Whitty B.R."/>
            <person name="Coutinho P.M."/>
            <person name="Henrissat B."/>
            <person name="Martin F."/>
            <person name="Thomas P.D."/>
            <person name="Tyler B.M."/>
            <person name="De Vries R.P."/>
            <person name="Kamoun S."/>
            <person name="Yandell M."/>
            <person name="Tisserat N."/>
            <person name="Buell C.R."/>
        </authorList>
    </citation>
    <scope>NUCLEOTIDE SEQUENCE</scope>
    <source>
        <strain evidence="5">DAOM:BR144</strain>
    </source>
</reference>
<dbReference type="InterPro" id="IPR011990">
    <property type="entry name" value="TPR-like_helical_dom_sf"/>
</dbReference>
<evidence type="ECO:0000256" key="1">
    <source>
        <dbReference type="ARBA" id="ARBA00038101"/>
    </source>
</evidence>
<dbReference type="SUPFAM" id="SSF81901">
    <property type="entry name" value="HCP-like"/>
    <property type="match status" value="3"/>
</dbReference>
<dbReference type="EnsemblProtists" id="PYU1_T013448">
    <property type="protein sequence ID" value="PYU1_T013448"/>
    <property type="gene ID" value="PYU1_G013419"/>
</dbReference>
<protein>
    <recommendedName>
        <fullName evidence="6">DOD-type homing endonuclease domain-containing protein</fullName>
    </recommendedName>
</protein>
<evidence type="ECO:0000256" key="2">
    <source>
        <dbReference type="SAM" id="MobiDB-lite"/>
    </source>
</evidence>
<proteinExistence type="inferred from homology"/>
<dbReference type="SMART" id="SM00671">
    <property type="entry name" value="SEL1"/>
    <property type="match status" value="8"/>
</dbReference>
<dbReference type="Gene3D" id="1.25.40.10">
    <property type="entry name" value="Tetratricopeptide repeat domain"/>
    <property type="match status" value="2"/>
</dbReference>
<dbReference type="STRING" id="431595.K3X899"/>
<feature type="compositionally biased region" description="Basic and acidic residues" evidence="2">
    <location>
        <begin position="62"/>
        <end position="72"/>
    </location>
</feature>
<dbReference type="VEuPathDB" id="FungiDB:PYU1_G013419"/>
<sequence length="837" mass="91269">MGWRAWRFAAMLAVITLQAAIAADADVHARPEASTEKETDEATSLNDHRATTEGVISWDIDANERSAGEKWAQDASTPGIDSFFEKPTHEVQPTQAAAEGDALTSGKLADEQMDAQKLQAALESIFSQLQTGDQSLSLGLDASVMNQLQELEGENAAPMDAETAAASFKQEKLVKEIRDKEILGFQQLADKILDEWETADAKDNAGAATENVKADVAELTDEFLDLEKRIETEGYAEELISQLHVLASEQNDLYAKETLAYMELFEPVVATRSNNWTEAFANLRSAVDAGIESAISTLALLNLVDFGVARNASLTQEQRHNAAQSALMELAAKDEFVSSLAMGYRFLSGKMKKINFTPNALNGCTNAVMYYHRCAQSNIHTLLDQGGEKPDDGKSLTRLSDEWMLGSSAAHDELHEDAAQRFEYYRTLAGNPADPQWAEATEHLGETYFYGDEAAGIVQDQAVAAQHFQRAADAGDAHAQANFGMMLLNGVGVPQNNASALRYFSVAAEQGSAFAHYGLGAMYMSGSGVSKNATKAVKYFEKAVELGYNEAHTYLGSAYLNGQGVPINKTRAFEHFELAAETESSQALFNVAVMYYRGIGTPRSCERAVHYFRTVALHPAILSDLPFSMAKGYECFQKGDYVRAFLNYRLAGELGDEHAQINAAFLLEKFGHKIFPTKVENEGDATKDEAEAAEASLPATIPWMGTTKLPLEEAYKLYSQAALLNDTEAIRKTGLCFHDDEWGSVCERNHSIALTRYALAAELGDPEAAYNCGLMYAMGDGIEQSLDMAKKYYAQCSETAFPDNVPCAIALMALDVVLMLRSVGQALLAFGGSYVVN</sequence>
<dbReference type="PANTHER" id="PTHR11102">
    <property type="entry name" value="SEL-1-LIKE PROTEIN"/>
    <property type="match status" value="1"/>
</dbReference>
<evidence type="ECO:0000313" key="5">
    <source>
        <dbReference type="Proteomes" id="UP000019132"/>
    </source>
</evidence>
<reference evidence="5" key="2">
    <citation type="submission" date="2010-04" db="EMBL/GenBank/DDBJ databases">
        <authorList>
            <person name="Buell R."/>
            <person name="Hamilton J."/>
            <person name="Hostetler J."/>
        </authorList>
    </citation>
    <scope>NUCLEOTIDE SEQUENCE [LARGE SCALE GENOMIC DNA]</scope>
    <source>
        <strain evidence="5">DAOM:BR144</strain>
    </source>
</reference>
<feature type="region of interest" description="Disordered" evidence="2">
    <location>
        <begin position="31"/>
        <end position="85"/>
    </location>
</feature>
<evidence type="ECO:0000313" key="4">
    <source>
        <dbReference type="EnsemblProtists" id="PYU1_T013448"/>
    </source>
</evidence>
<dbReference type="EMBL" id="GL376609">
    <property type="status" value="NOT_ANNOTATED_CDS"/>
    <property type="molecule type" value="Genomic_DNA"/>
</dbReference>
<dbReference type="InterPro" id="IPR006597">
    <property type="entry name" value="Sel1-like"/>
</dbReference>
<dbReference type="InterPro" id="IPR050767">
    <property type="entry name" value="Sel1_AlgK"/>
</dbReference>
<dbReference type="Pfam" id="PF08238">
    <property type="entry name" value="Sel1"/>
    <property type="match status" value="8"/>
</dbReference>
<organism evidence="4 5">
    <name type="scientific">Globisporangium ultimum (strain ATCC 200006 / CBS 805.95 / DAOM BR144)</name>
    <name type="common">Pythium ultimum</name>
    <dbReference type="NCBI Taxonomy" id="431595"/>
    <lineage>
        <taxon>Eukaryota</taxon>
        <taxon>Sar</taxon>
        <taxon>Stramenopiles</taxon>
        <taxon>Oomycota</taxon>
        <taxon>Peronosporomycetes</taxon>
        <taxon>Pythiales</taxon>
        <taxon>Pythiaceae</taxon>
        <taxon>Globisporangium</taxon>
    </lineage>
</organism>
<dbReference type="PANTHER" id="PTHR11102:SF147">
    <property type="entry name" value="SEL1L ADAPTOR SUBUNIT OF ERAD E3 UBIQUITIN LIGASE"/>
    <property type="match status" value="1"/>
</dbReference>
<reference evidence="4" key="3">
    <citation type="submission" date="2015-02" db="UniProtKB">
        <authorList>
            <consortium name="EnsemblProtists"/>
        </authorList>
    </citation>
    <scope>IDENTIFICATION</scope>
    <source>
        <strain evidence="4">DAOM BR144</strain>
    </source>
</reference>
<keyword evidence="5" id="KW-1185">Reference proteome</keyword>
<keyword evidence="3" id="KW-0732">Signal</keyword>